<proteinExistence type="predicted"/>
<accession>A0A0H5Q8L9</accession>
<dbReference type="EMBL" id="LN854224">
    <property type="protein sequence ID" value="CRY97745.1"/>
    <property type="molecule type" value="Genomic_DNA"/>
</dbReference>
<organism evidence="1">
    <name type="scientific">uncultured prokaryote</name>
    <dbReference type="NCBI Taxonomy" id="198431"/>
    <lineage>
        <taxon>unclassified sequences</taxon>
        <taxon>environmental samples</taxon>
    </lineage>
</organism>
<reference evidence="1" key="2">
    <citation type="submission" date="2015-07" db="EMBL/GenBank/DDBJ databases">
        <title>Plasmids, circular viruses and viroids from rat gut.</title>
        <authorList>
            <person name="Jorgensen T.J."/>
            <person name="Hansen M.A."/>
            <person name="Xu Z."/>
            <person name="Tabak M.A."/>
            <person name="Sorensen S.J."/>
            <person name="Hansen L.H."/>
        </authorList>
    </citation>
    <scope>NUCLEOTIDE SEQUENCE</scope>
    <source>
        <strain evidence="1">RGFK1721</strain>
    </source>
</reference>
<dbReference type="AlphaFoldDB" id="A0A0H5Q8L9"/>
<reference evidence="1" key="1">
    <citation type="submission" date="2015-06" db="EMBL/GenBank/DDBJ databases">
        <authorList>
            <person name="Joergensen T."/>
        </authorList>
    </citation>
    <scope>NUCLEOTIDE SEQUENCE</scope>
    <source>
        <strain evidence="1">RGFK1721</strain>
    </source>
</reference>
<protein>
    <submittedName>
        <fullName evidence="1">Uncharacterized protein</fullName>
    </submittedName>
</protein>
<sequence length="224" mass="24070">MRLSLFWVAPARDYPSGFLWIYVVSDLMTAKYEAVLHYQQGGLDAVNVLHFDPPVSGGGGGGGEFSEPEDLAKRIADAWRLGLRQLCTSETRLALITVKSLTGPIFDASYAPTTAEGQGGAQGSSTSINNATLIKKAFNGTRRSGYIYLPGLPENQVSSGSQISASWMGQINTYAGAFLNKLSSDEAGLFGTPFDMVGREGRDTRLVLGLSAGSRVGIQKRRRR</sequence>
<name>A0A0H5Q8L9_9ZZZZ</name>
<evidence type="ECO:0000313" key="1">
    <source>
        <dbReference type="EMBL" id="CRY97745.1"/>
    </source>
</evidence>